<feature type="domain" description="4Fe-4S ferredoxin-type" evidence="10">
    <location>
        <begin position="399"/>
        <end position="428"/>
    </location>
</feature>
<dbReference type="Pfam" id="PF01512">
    <property type="entry name" value="Complex1_51K"/>
    <property type="match status" value="1"/>
</dbReference>
<dbReference type="HAMAP" id="MF_00461">
    <property type="entry name" value="RsxC_RnfC"/>
    <property type="match status" value="1"/>
</dbReference>
<comment type="caution">
    <text evidence="11">The sequence shown here is derived from an EMBL/GenBank/DDBJ whole genome shotgun (WGS) entry which is preliminary data.</text>
</comment>
<dbReference type="GO" id="GO:0022900">
    <property type="term" value="P:electron transport chain"/>
    <property type="evidence" value="ECO:0007669"/>
    <property type="project" value="UniProtKB-UniRule"/>
</dbReference>
<dbReference type="EMBL" id="PIUM01000046">
    <property type="protein sequence ID" value="PKU21714.1"/>
    <property type="molecule type" value="Genomic_DNA"/>
</dbReference>
<keyword evidence="8" id="KW-0997">Cell inner membrane</keyword>
<sequence>MRLFPIRGGIHPKYRKELTSEQPIVALPMPARLYLPLQQHIGAPAEPVVSVGQKVRKGDLLARGQGAVSAPTHASTSGVVVEITTVTAPHPSGLPQLTIILEPDGKDEWTDLPDPIEDPFSLSGDAIRERVASSGIVGLGGATFPAAVKLNLGSQQKIETLLINGAECEPYLTCDDRLMREYAAEIVDGARIMAHALGAPGIVIAIERNKPQALEAMRAAAAGFDAIEVIDVPVQYPMGSERHLTQAITGRETPAKKLTAELGVVVHNVGTARAVHQSVRFGRPLTRRVVTVSGGAVAQGKNIEVPLGAMVSELIAFCGGLREEPRRIVNGGPMMGQPLPSLEVPVVKGTSGILALTVAEANERPTQPCIRCGGCVTICPCGLVPVEMAAFIRKDNLDAAAGIGVTDCFSCGSCSYICPSHIPLVQYFNYAKGELAARDRERRRLDRVKTLSETRVERLERQAQAKREAAAAAAAARKAASVPSENKASQ</sequence>
<dbReference type="SUPFAM" id="SSF142019">
    <property type="entry name" value="Nqo1 FMN-binding domain-like"/>
    <property type="match status" value="1"/>
</dbReference>
<comment type="cofactor">
    <cofactor evidence="8">
        <name>[4Fe-4S] cluster</name>
        <dbReference type="ChEBI" id="CHEBI:49883"/>
    </cofactor>
    <text evidence="8">Binds 2 [4Fe-4S] clusters per subunit.</text>
</comment>
<feature type="compositionally biased region" description="Low complexity" evidence="9">
    <location>
        <begin position="471"/>
        <end position="480"/>
    </location>
</feature>
<dbReference type="NCBIfam" id="TIGR01945">
    <property type="entry name" value="rnfC"/>
    <property type="match status" value="1"/>
</dbReference>
<evidence type="ECO:0000256" key="8">
    <source>
        <dbReference type="HAMAP-Rule" id="MF_00461"/>
    </source>
</evidence>
<evidence type="ECO:0000256" key="1">
    <source>
        <dbReference type="ARBA" id="ARBA00022448"/>
    </source>
</evidence>
<feature type="binding site" evidence="8">
    <location>
        <position position="379"/>
    </location>
    <ligand>
        <name>[4Fe-4S] cluster</name>
        <dbReference type="ChEBI" id="CHEBI:49883"/>
        <label>2</label>
    </ligand>
</feature>
<evidence type="ECO:0000256" key="5">
    <source>
        <dbReference type="ARBA" id="ARBA00022982"/>
    </source>
</evidence>
<gene>
    <name evidence="8" type="primary">rnfC</name>
    <name evidence="11" type="ORF">CWS72_25360</name>
</gene>
<dbReference type="SUPFAM" id="SSF46548">
    <property type="entry name" value="alpha-helical ferredoxin"/>
    <property type="match status" value="1"/>
</dbReference>
<dbReference type="InterPro" id="IPR017896">
    <property type="entry name" value="4Fe4S_Fe-S-bd"/>
</dbReference>
<name>A0A2N3PMU1_9PROT</name>
<evidence type="ECO:0000256" key="9">
    <source>
        <dbReference type="SAM" id="MobiDB-lite"/>
    </source>
</evidence>
<keyword evidence="12" id="KW-1185">Reference proteome</keyword>
<keyword evidence="2 8" id="KW-0004">4Fe-4S</keyword>
<protein>
    <recommendedName>
        <fullName evidence="8">Ion-translocating oxidoreductase complex subunit C</fullName>
        <ecNumber evidence="8">7.-.-.-</ecNumber>
    </recommendedName>
    <alternativeName>
        <fullName evidence="8">Rnf electron transport complex subunit C</fullName>
    </alternativeName>
</protein>
<dbReference type="InterPro" id="IPR010208">
    <property type="entry name" value="Ion_transpt_RnfC/RsxC"/>
</dbReference>
<comment type="function">
    <text evidence="8">Part of a membrane-bound complex that couples electron transfer with translocation of ions across the membrane.</text>
</comment>
<dbReference type="Gene3D" id="3.30.70.3270">
    <property type="match status" value="1"/>
</dbReference>
<feature type="binding site" evidence="8">
    <location>
        <position position="375"/>
    </location>
    <ligand>
        <name>[4Fe-4S] cluster</name>
        <dbReference type="ChEBI" id="CHEBI:49883"/>
        <label>1</label>
    </ligand>
</feature>
<dbReference type="Gene3D" id="3.40.50.11540">
    <property type="entry name" value="NADH-ubiquinone oxidoreductase 51kDa subunit"/>
    <property type="match status" value="1"/>
</dbReference>
<dbReference type="Pfam" id="PF10531">
    <property type="entry name" value="SLBB"/>
    <property type="match status" value="1"/>
</dbReference>
<evidence type="ECO:0000256" key="3">
    <source>
        <dbReference type="ARBA" id="ARBA00022723"/>
    </source>
</evidence>
<evidence type="ECO:0000313" key="11">
    <source>
        <dbReference type="EMBL" id="PKU21714.1"/>
    </source>
</evidence>
<keyword evidence="8" id="KW-1278">Translocase</keyword>
<dbReference type="InterPro" id="IPR026902">
    <property type="entry name" value="RnfC_N"/>
</dbReference>
<reference evidence="12" key="1">
    <citation type="submission" date="2017-12" db="EMBL/GenBank/DDBJ databases">
        <title>Draft genome sequence of Telmatospirillum siberiense 26-4b1T, an acidotolerant peatland alphaproteobacterium potentially involved in sulfur cycling.</title>
        <authorList>
            <person name="Hausmann B."/>
            <person name="Pjevac P."/>
            <person name="Schreck K."/>
            <person name="Herbold C.W."/>
            <person name="Daims H."/>
            <person name="Wagner M."/>
            <person name="Pester M."/>
            <person name="Loy A."/>
        </authorList>
    </citation>
    <scope>NUCLEOTIDE SEQUENCE [LARGE SCALE GENOMIC DNA]</scope>
    <source>
        <strain evidence="12">26-4b1</strain>
    </source>
</reference>
<dbReference type="InterPro" id="IPR037225">
    <property type="entry name" value="Nuo51_FMN-bd_sf"/>
</dbReference>
<keyword evidence="8" id="KW-0472">Membrane</keyword>
<organism evidence="11 12">
    <name type="scientific">Telmatospirillum siberiense</name>
    <dbReference type="NCBI Taxonomy" id="382514"/>
    <lineage>
        <taxon>Bacteria</taxon>
        <taxon>Pseudomonadati</taxon>
        <taxon>Pseudomonadota</taxon>
        <taxon>Alphaproteobacteria</taxon>
        <taxon>Rhodospirillales</taxon>
        <taxon>Rhodospirillaceae</taxon>
        <taxon>Telmatospirillum</taxon>
    </lineage>
</organism>
<dbReference type="InterPro" id="IPR017900">
    <property type="entry name" value="4Fe4S_Fe_S_CS"/>
</dbReference>
<evidence type="ECO:0000256" key="7">
    <source>
        <dbReference type="ARBA" id="ARBA00023014"/>
    </source>
</evidence>
<dbReference type="PROSITE" id="PS00198">
    <property type="entry name" value="4FE4S_FER_1"/>
    <property type="match status" value="1"/>
</dbReference>
<keyword evidence="4 8" id="KW-0677">Repeat</keyword>
<dbReference type="GO" id="GO:0009055">
    <property type="term" value="F:electron transfer activity"/>
    <property type="evidence" value="ECO:0007669"/>
    <property type="project" value="InterPro"/>
</dbReference>
<dbReference type="NCBIfam" id="NF003454">
    <property type="entry name" value="PRK05035.1"/>
    <property type="match status" value="1"/>
</dbReference>
<keyword evidence="6 8" id="KW-0408">Iron</keyword>
<evidence type="ECO:0000313" key="12">
    <source>
        <dbReference type="Proteomes" id="UP000233293"/>
    </source>
</evidence>
<dbReference type="GO" id="GO:0005886">
    <property type="term" value="C:plasma membrane"/>
    <property type="evidence" value="ECO:0007669"/>
    <property type="project" value="UniProtKB-SubCell"/>
</dbReference>
<evidence type="ECO:0000259" key="10">
    <source>
        <dbReference type="PROSITE" id="PS51379"/>
    </source>
</evidence>
<dbReference type="Pfam" id="PF13375">
    <property type="entry name" value="RnfC_N"/>
    <property type="match status" value="1"/>
</dbReference>
<evidence type="ECO:0000256" key="6">
    <source>
        <dbReference type="ARBA" id="ARBA00023004"/>
    </source>
</evidence>
<feature type="region of interest" description="Disordered" evidence="9">
    <location>
        <begin position="471"/>
        <end position="490"/>
    </location>
</feature>
<comment type="subcellular location">
    <subcellularLocation>
        <location evidence="8">Cell inner membrane</location>
        <topology evidence="8">Peripheral membrane protein</topology>
    </subcellularLocation>
</comment>
<accession>A0A2N3PMU1</accession>
<dbReference type="OrthoDB" id="9767754at2"/>
<dbReference type="PROSITE" id="PS51379">
    <property type="entry name" value="4FE4S_FER_2"/>
    <property type="match status" value="2"/>
</dbReference>
<dbReference type="RefSeq" id="WP_101253455.1">
    <property type="nucleotide sequence ID" value="NZ_PIUM01000046.1"/>
</dbReference>
<feature type="binding site" evidence="8">
    <location>
        <position position="411"/>
    </location>
    <ligand>
        <name>[4Fe-4S] cluster</name>
        <dbReference type="ChEBI" id="CHEBI:49883"/>
        <label>2</label>
    </ligand>
</feature>
<dbReference type="PANTHER" id="PTHR43034">
    <property type="entry name" value="ION-TRANSLOCATING OXIDOREDUCTASE COMPLEX SUBUNIT C"/>
    <property type="match status" value="1"/>
</dbReference>
<dbReference type="Proteomes" id="UP000233293">
    <property type="component" value="Unassembled WGS sequence"/>
</dbReference>
<comment type="subunit">
    <text evidence="8">The complex is composed of six subunits: RnfA, RnfB, RnfC, RnfD, RnfE and RnfG.</text>
</comment>
<dbReference type="AlphaFoldDB" id="A0A2N3PMU1"/>
<keyword evidence="7 8" id="KW-0411">Iron-sulfur</keyword>
<keyword evidence="1 8" id="KW-0813">Transport</keyword>
<dbReference type="PANTHER" id="PTHR43034:SF2">
    <property type="entry name" value="ION-TRANSLOCATING OXIDOREDUCTASE COMPLEX SUBUNIT C"/>
    <property type="match status" value="1"/>
</dbReference>
<evidence type="ECO:0000256" key="2">
    <source>
        <dbReference type="ARBA" id="ARBA00022485"/>
    </source>
</evidence>
<feature type="binding site" evidence="8">
    <location>
        <position position="372"/>
    </location>
    <ligand>
        <name>[4Fe-4S] cluster</name>
        <dbReference type="ChEBI" id="CHEBI:49883"/>
        <label>1</label>
    </ligand>
</feature>
<dbReference type="InterPro" id="IPR019554">
    <property type="entry name" value="Soluble_ligand-bd"/>
</dbReference>
<feature type="binding site" evidence="8">
    <location>
        <position position="369"/>
    </location>
    <ligand>
        <name>[4Fe-4S] cluster</name>
        <dbReference type="ChEBI" id="CHEBI:49883"/>
        <label>1</label>
    </ligand>
</feature>
<dbReference type="GO" id="GO:0051539">
    <property type="term" value="F:4 iron, 4 sulfur cluster binding"/>
    <property type="evidence" value="ECO:0007669"/>
    <property type="project" value="UniProtKB-KW"/>
</dbReference>
<dbReference type="InterPro" id="IPR011538">
    <property type="entry name" value="Nuo51_FMN-bd"/>
</dbReference>
<keyword evidence="3 8" id="KW-0479">Metal-binding</keyword>
<comment type="similarity">
    <text evidence="8">Belongs to the 4Fe4S bacterial-type ferredoxin family. RnfC subfamily.</text>
</comment>
<dbReference type="GO" id="GO:0046872">
    <property type="term" value="F:metal ion binding"/>
    <property type="evidence" value="ECO:0007669"/>
    <property type="project" value="UniProtKB-KW"/>
</dbReference>
<proteinExistence type="inferred from homology"/>
<feature type="binding site" evidence="8">
    <location>
        <position position="408"/>
    </location>
    <ligand>
        <name>[4Fe-4S] cluster</name>
        <dbReference type="ChEBI" id="CHEBI:49883"/>
        <label>2</label>
    </ligand>
</feature>
<feature type="domain" description="4Fe-4S ferredoxin-type" evidence="10">
    <location>
        <begin position="359"/>
        <end position="389"/>
    </location>
</feature>
<evidence type="ECO:0000256" key="4">
    <source>
        <dbReference type="ARBA" id="ARBA00022737"/>
    </source>
</evidence>
<feature type="binding site" evidence="8">
    <location>
        <position position="418"/>
    </location>
    <ligand>
        <name>[4Fe-4S] cluster</name>
        <dbReference type="ChEBI" id="CHEBI:49883"/>
        <label>1</label>
    </ligand>
</feature>
<feature type="binding site" evidence="8">
    <location>
        <position position="414"/>
    </location>
    <ligand>
        <name>[4Fe-4S] cluster</name>
        <dbReference type="ChEBI" id="CHEBI:49883"/>
        <label>2</label>
    </ligand>
</feature>
<dbReference type="EC" id="7.-.-.-" evidence="8"/>
<keyword evidence="5 8" id="KW-0249">Electron transport</keyword>
<keyword evidence="8" id="KW-1003">Cell membrane</keyword>